<reference evidence="5 6" key="1">
    <citation type="submission" date="2017-05" db="EMBL/GenBank/DDBJ databases">
        <title>Complete and WGS of Bordetella genogroups.</title>
        <authorList>
            <person name="Spilker T."/>
            <person name="LiPuma J."/>
        </authorList>
    </citation>
    <scope>NUCLEOTIDE SEQUENCE [LARGE SCALE GENOMIC DNA]</scope>
    <source>
        <strain evidence="5 6">AU7206</strain>
    </source>
</reference>
<name>A0A1W6ZGW7_9BORD</name>
<dbReference type="PROSITE" id="PS00922">
    <property type="entry name" value="TRANSGLYCOSYLASE"/>
    <property type="match status" value="1"/>
</dbReference>
<evidence type="ECO:0000256" key="3">
    <source>
        <dbReference type="SAM" id="SignalP"/>
    </source>
</evidence>
<dbReference type="SUPFAM" id="SSF53955">
    <property type="entry name" value="Lysozyme-like"/>
    <property type="match status" value="1"/>
</dbReference>
<dbReference type="STRING" id="463040.CAL15_20360"/>
<dbReference type="PROSITE" id="PS51257">
    <property type="entry name" value="PROKAR_LIPOPROTEIN"/>
    <property type="match status" value="1"/>
</dbReference>
<proteinExistence type="inferred from homology"/>
<feature type="domain" description="LysM" evidence="4">
    <location>
        <begin position="428"/>
        <end position="471"/>
    </location>
</feature>
<dbReference type="PANTHER" id="PTHR33734">
    <property type="entry name" value="LYSM DOMAIN-CONTAINING GPI-ANCHORED PROTEIN 2"/>
    <property type="match status" value="1"/>
</dbReference>
<protein>
    <submittedName>
        <fullName evidence="5">Lytic transglycosylase</fullName>
    </submittedName>
</protein>
<keyword evidence="6" id="KW-1185">Reference proteome</keyword>
<evidence type="ECO:0000313" key="5">
    <source>
        <dbReference type="EMBL" id="ARP96505.1"/>
    </source>
</evidence>
<dbReference type="InterPro" id="IPR018392">
    <property type="entry name" value="LysM"/>
</dbReference>
<dbReference type="SMART" id="SM00257">
    <property type="entry name" value="LysM"/>
    <property type="match status" value="2"/>
</dbReference>
<dbReference type="Proteomes" id="UP000194161">
    <property type="component" value="Chromosome"/>
</dbReference>
<feature type="compositionally biased region" description="Low complexity" evidence="2">
    <location>
        <begin position="397"/>
        <end position="423"/>
    </location>
</feature>
<dbReference type="PROSITE" id="PS51782">
    <property type="entry name" value="LYSM"/>
    <property type="match status" value="2"/>
</dbReference>
<dbReference type="RefSeq" id="WP_086080155.1">
    <property type="nucleotide sequence ID" value="NZ_CP021111.1"/>
</dbReference>
<dbReference type="CDD" id="cd16894">
    <property type="entry name" value="MltD-like"/>
    <property type="match status" value="1"/>
</dbReference>
<feature type="chain" id="PRO_5010872603" evidence="3">
    <location>
        <begin position="29"/>
        <end position="478"/>
    </location>
</feature>
<dbReference type="SUPFAM" id="SSF54106">
    <property type="entry name" value="LysM domain"/>
    <property type="match status" value="2"/>
</dbReference>
<dbReference type="Gene3D" id="1.10.530.10">
    <property type="match status" value="1"/>
</dbReference>
<feature type="region of interest" description="Disordered" evidence="2">
    <location>
        <begin position="397"/>
        <end position="433"/>
    </location>
</feature>
<dbReference type="InterPro" id="IPR023346">
    <property type="entry name" value="Lysozyme-like_dom_sf"/>
</dbReference>
<dbReference type="Pfam" id="PF01464">
    <property type="entry name" value="SLT"/>
    <property type="match status" value="1"/>
</dbReference>
<evidence type="ECO:0000313" key="6">
    <source>
        <dbReference type="Proteomes" id="UP000194161"/>
    </source>
</evidence>
<gene>
    <name evidence="5" type="ORF">CAL15_20360</name>
</gene>
<dbReference type="PANTHER" id="PTHR33734:SF22">
    <property type="entry name" value="MEMBRANE-BOUND LYTIC MUREIN TRANSGLYCOSYLASE D"/>
    <property type="match status" value="1"/>
</dbReference>
<dbReference type="GO" id="GO:0016020">
    <property type="term" value="C:membrane"/>
    <property type="evidence" value="ECO:0007669"/>
    <property type="project" value="InterPro"/>
</dbReference>
<organism evidence="5 6">
    <name type="scientific">Bordetella genomosp. 13</name>
    <dbReference type="NCBI Taxonomy" id="463040"/>
    <lineage>
        <taxon>Bacteria</taxon>
        <taxon>Pseudomonadati</taxon>
        <taxon>Pseudomonadota</taxon>
        <taxon>Betaproteobacteria</taxon>
        <taxon>Burkholderiales</taxon>
        <taxon>Alcaligenaceae</taxon>
        <taxon>Bordetella</taxon>
    </lineage>
</organism>
<comment type="similarity">
    <text evidence="1">Belongs to the transglycosylase Slt family.</text>
</comment>
<dbReference type="GO" id="GO:0000270">
    <property type="term" value="P:peptidoglycan metabolic process"/>
    <property type="evidence" value="ECO:0007669"/>
    <property type="project" value="InterPro"/>
</dbReference>
<evidence type="ECO:0000256" key="2">
    <source>
        <dbReference type="SAM" id="MobiDB-lite"/>
    </source>
</evidence>
<accession>A0A1W6ZGW7</accession>
<dbReference type="OrthoDB" id="9815002at2"/>
<keyword evidence="3" id="KW-0732">Signal</keyword>
<dbReference type="InterPro" id="IPR000189">
    <property type="entry name" value="Transglyc_AS"/>
</dbReference>
<dbReference type="KEGG" id="bgm:CAL15_20360"/>
<feature type="signal peptide" evidence="3">
    <location>
        <begin position="1"/>
        <end position="28"/>
    </location>
</feature>
<sequence>MSLYRLLLPLILAALAGCAATTPTPQQAASAEASDPTPATRTDRYIARDTSRTVDLTHPPRDAWDRIRRGFAVPNLDTDLARQWTEYYASHPEAVQRMAQRAGKYLYFIVDEINRRGLPTELALLPFVESAYNPTALSRAQASGLWQFVPATGQHFNLKQDWWRDERRDPIASTYAALDYLEYLFEMQGDWYLALASYNWGEGSVQRAMARNESAGRATDYLSLDMPEETRNYVPKLQAIKNIIANPQKYAVALPPVENTPYFAMVGKQRDIDLEVAAKLAEMPLDEFKALNPSFNRPVIRGEHAATLLLPANRVAVFNANLAKYKGKLSTWSVYEARRGDTLATVAKRFGVPEARLRDINDLSRRGKLVAGQHLLVPTAGSEGGIQLASLSPSPGALDDALDDAPAAGGATAAPRARPGRGPQPNVRTHKVRSGDTLYSIARAYGTSVNTLRALNNLKGNNLKVGSQLRIPGTAARG</sequence>
<dbReference type="GO" id="GO:0008932">
    <property type="term" value="F:lytic endotransglycosylase activity"/>
    <property type="evidence" value="ECO:0007669"/>
    <property type="project" value="TreeGrafter"/>
</dbReference>
<dbReference type="Pfam" id="PF01476">
    <property type="entry name" value="LysM"/>
    <property type="match status" value="2"/>
</dbReference>
<evidence type="ECO:0000259" key="4">
    <source>
        <dbReference type="PROSITE" id="PS51782"/>
    </source>
</evidence>
<dbReference type="InterPro" id="IPR008258">
    <property type="entry name" value="Transglycosylase_SLT_dom_1"/>
</dbReference>
<dbReference type="CDD" id="cd00118">
    <property type="entry name" value="LysM"/>
    <property type="match status" value="2"/>
</dbReference>
<evidence type="ECO:0000256" key="1">
    <source>
        <dbReference type="ARBA" id="ARBA00007734"/>
    </source>
</evidence>
<dbReference type="EMBL" id="CP021111">
    <property type="protein sequence ID" value="ARP96505.1"/>
    <property type="molecule type" value="Genomic_DNA"/>
</dbReference>
<feature type="domain" description="LysM" evidence="4">
    <location>
        <begin position="333"/>
        <end position="377"/>
    </location>
</feature>
<dbReference type="InterPro" id="IPR036779">
    <property type="entry name" value="LysM_dom_sf"/>
</dbReference>
<dbReference type="Gene3D" id="3.10.350.10">
    <property type="entry name" value="LysM domain"/>
    <property type="match status" value="2"/>
</dbReference>
<dbReference type="AlphaFoldDB" id="A0A1W6ZGW7"/>